<evidence type="ECO:0008006" key="6">
    <source>
        <dbReference type="Google" id="ProtNLM"/>
    </source>
</evidence>
<dbReference type="InterPro" id="IPR011249">
    <property type="entry name" value="Metalloenz_LuxS/M16"/>
</dbReference>
<evidence type="ECO:0000259" key="3">
    <source>
        <dbReference type="Pfam" id="PF05193"/>
    </source>
</evidence>
<comment type="similarity">
    <text evidence="1">Belongs to the peptidase M16 family.</text>
</comment>
<protein>
    <recommendedName>
        <fullName evidence="6">Insulinase family protein</fullName>
    </recommendedName>
</protein>
<accession>A0A2H0X7K9</accession>
<dbReference type="InterPro" id="IPR007863">
    <property type="entry name" value="Peptidase_M16_C"/>
</dbReference>
<dbReference type="PANTHER" id="PTHR11851:SF49">
    <property type="entry name" value="MITOCHONDRIAL-PROCESSING PEPTIDASE SUBUNIT ALPHA"/>
    <property type="match status" value="1"/>
</dbReference>
<evidence type="ECO:0000313" key="5">
    <source>
        <dbReference type="Proteomes" id="UP000231414"/>
    </source>
</evidence>
<sequence length="441" mass="49497">MGRGVAGIGIVQFKKEEKIMIQDFCLPNGLRVIFVPRKSTPVVNAMLAVKAGSRYESASINGLAHFAEHLFFKGSKNHPQPLSFATEVESLGARSNAFTSKEFTGFYIKSLSQHLPKTLDLLFDLVCQPLFRQEDIERELGVILEEIRMYRDSPREYVHTVYFKHIFSNHPLGADTAGEEETVRALIRESFLEYLKKYYRPDNFILCISGDFDIKQAETWVGDTFGSLPIPSDPIDPCVFIDPLSTFCEDDHAVLENKGEQAHLILGVRGLNHQDENRFTMDILCAALGNGMGSLLFSEVREKRSLAYYVYSVHHPFLETGTLFAGAGVDTKRINEAAKVIRDQFHFLMDSEISLPQLTRAKELVKGHLAIGLEDADELAWFYLSQALFQKEVLSVDQMLSRFDGVGLADVKSLAGRVFGSSFIKTAVVGPFSEQTLKLTY</sequence>
<dbReference type="EMBL" id="PEYW01000020">
    <property type="protein sequence ID" value="PIS20892.1"/>
    <property type="molecule type" value="Genomic_DNA"/>
</dbReference>
<comment type="caution">
    <text evidence="4">The sequence shown here is derived from an EMBL/GenBank/DDBJ whole genome shotgun (WGS) entry which is preliminary data.</text>
</comment>
<dbReference type="AlphaFoldDB" id="A0A2H0X7K9"/>
<dbReference type="PANTHER" id="PTHR11851">
    <property type="entry name" value="METALLOPROTEASE"/>
    <property type="match status" value="1"/>
</dbReference>
<dbReference type="Pfam" id="PF00675">
    <property type="entry name" value="Peptidase_M16"/>
    <property type="match status" value="1"/>
</dbReference>
<feature type="domain" description="Peptidase M16 C-terminal" evidence="3">
    <location>
        <begin position="188"/>
        <end position="363"/>
    </location>
</feature>
<evidence type="ECO:0000259" key="2">
    <source>
        <dbReference type="Pfam" id="PF00675"/>
    </source>
</evidence>
<organism evidence="4 5">
    <name type="scientific">candidate division WWE3 bacterium CG08_land_8_20_14_0_20_43_13</name>
    <dbReference type="NCBI Taxonomy" id="1975087"/>
    <lineage>
        <taxon>Bacteria</taxon>
        <taxon>Katanobacteria</taxon>
    </lineage>
</organism>
<dbReference type="GO" id="GO:0046872">
    <property type="term" value="F:metal ion binding"/>
    <property type="evidence" value="ECO:0007669"/>
    <property type="project" value="InterPro"/>
</dbReference>
<dbReference type="Gene3D" id="3.30.830.10">
    <property type="entry name" value="Metalloenzyme, LuxS/M16 peptidase-like"/>
    <property type="match status" value="2"/>
</dbReference>
<feature type="domain" description="Peptidase M16 N-terminal" evidence="2">
    <location>
        <begin position="35"/>
        <end position="178"/>
    </location>
</feature>
<evidence type="ECO:0000256" key="1">
    <source>
        <dbReference type="ARBA" id="ARBA00007261"/>
    </source>
</evidence>
<proteinExistence type="inferred from homology"/>
<dbReference type="Pfam" id="PF05193">
    <property type="entry name" value="Peptidase_M16_C"/>
    <property type="match status" value="1"/>
</dbReference>
<dbReference type="InterPro" id="IPR050361">
    <property type="entry name" value="MPP/UQCRC_Complex"/>
</dbReference>
<reference evidence="5" key="1">
    <citation type="submission" date="2017-09" db="EMBL/GenBank/DDBJ databases">
        <title>Depth-based differentiation of microbial function through sediment-hosted aquifers and enrichment of novel symbionts in the deep terrestrial subsurface.</title>
        <authorList>
            <person name="Probst A.J."/>
            <person name="Ladd B."/>
            <person name="Jarett J.K."/>
            <person name="Geller-Mcgrath D.E."/>
            <person name="Sieber C.M.K."/>
            <person name="Emerson J.B."/>
            <person name="Anantharaman K."/>
            <person name="Thomas B.C."/>
            <person name="Malmstrom R."/>
            <person name="Stieglmeier M."/>
            <person name="Klingl A."/>
            <person name="Woyke T."/>
            <person name="Ryan C.M."/>
            <person name="Banfield J.F."/>
        </authorList>
    </citation>
    <scope>NUCLEOTIDE SEQUENCE [LARGE SCALE GENOMIC DNA]</scope>
</reference>
<evidence type="ECO:0000313" key="4">
    <source>
        <dbReference type="EMBL" id="PIS20892.1"/>
    </source>
</evidence>
<dbReference type="Proteomes" id="UP000231414">
    <property type="component" value="Unassembled WGS sequence"/>
</dbReference>
<dbReference type="SUPFAM" id="SSF63411">
    <property type="entry name" value="LuxS/MPP-like metallohydrolase"/>
    <property type="match status" value="2"/>
</dbReference>
<gene>
    <name evidence="4" type="ORF">COT52_01415</name>
</gene>
<name>A0A2H0X7K9_UNCKA</name>
<dbReference type="InterPro" id="IPR011765">
    <property type="entry name" value="Pept_M16_N"/>
</dbReference>